<keyword evidence="3" id="KW-1185">Reference proteome</keyword>
<dbReference type="InterPro" id="IPR014960">
    <property type="entry name" value="DUF1828"/>
</dbReference>
<protein>
    <submittedName>
        <fullName evidence="2">Uncharacterized protein DUF1828</fullName>
    </submittedName>
</protein>
<dbReference type="Pfam" id="PF08861">
    <property type="entry name" value="DUF1828"/>
    <property type="match status" value="1"/>
</dbReference>
<evidence type="ECO:0000259" key="1">
    <source>
        <dbReference type="Pfam" id="PF08861"/>
    </source>
</evidence>
<sequence length="195" mass="21882">MRLSYENDLSKLLSGARQKLFTSVLLESGLQEGDGEIFIEVPADSLSHALFTLSQGVIRLEDLGLWTQNRVESTFYDDLRRLIVETVPTEDLAEDYIVPNVPAAENYPVDFFIKTNGNPLYLFGVLSKDKAMLSTIIIQHLRASGAKFDAMIVYQDIDSIPKQHTKRLMSAANDTVASIDDHDAIKEKIKHRRAA</sequence>
<organism evidence="2 3">
    <name type="scientific">Paralcaligenes ureilyticus</name>
    <dbReference type="NCBI Taxonomy" id="627131"/>
    <lineage>
        <taxon>Bacteria</taxon>
        <taxon>Pseudomonadati</taxon>
        <taxon>Pseudomonadota</taxon>
        <taxon>Betaproteobacteria</taxon>
        <taxon>Burkholderiales</taxon>
        <taxon>Alcaligenaceae</taxon>
        <taxon>Paralcaligenes</taxon>
    </lineage>
</organism>
<evidence type="ECO:0000313" key="3">
    <source>
        <dbReference type="Proteomes" id="UP000295525"/>
    </source>
</evidence>
<feature type="domain" description="DUF1828" evidence="1">
    <location>
        <begin position="1"/>
        <end position="59"/>
    </location>
</feature>
<dbReference type="AlphaFoldDB" id="A0A4R3MBD3"/>
<dbReference type="Proteomes" id="UP000295525">
    <property type="component" value="Unassembled WGS sequence"/>
</dbReference>
<comment type="caution">
    <text evidence="2">The sequence shown here is derived from an EMBL/GenBank/DDBJ whole genome shotgun (WGS) entry which is preliminary data.</text>
</comment>
<evidence type="ECO:0000313" key="2">
    <source>
        <dbReference type="EMBL" id="TCT10954.1"/>
    </source>
</evidence>
<proteinExistence type="predicted"/>
<accession>A0A4R3MBD3</accession>
<name>A0A4R3MBD3_9BURK</name>
<dbReference type="EMBL" id="SMAJ01000001">
    <property type="protein sequence ID" value="TCT10954.1"/>
    <property type="molecule type" value="Genomic_DNA"/>
</dbReference>
<reference evidence="2 3" key="1">
    <citation type="submission" date="2019-03" db="EMBL/GenBank/DDBJ databases">
        <title>Genomic Encyclopedia of Type Strains, Phase IV (KMG-IV): sequencing the most valuable type-strain genomes for metagenomic binning, comparative biology and taxonomic classification.</title>
        <authorList>
            <person name="Goeker M."/>
        </authorList>
    </citation>
    <scope>NUCLEOTIDE SEQUENCE [LARGE SCALE GENOMIC DNA]</scope>
    <source>
        <strain evidence="2 3">DSM 24591</strain>
    </source>
</reference>
<gene>
    <name evidence="2" type="ORF">EDC26_101176</name>
</gene>